<dbReference type="HAMAP" id="MF_00022">
    <property type="entry name" value="Glu_tRNA_synth_type1"/>
    <property type="match status" value="1"/>
</dbReference>
<dbReference type="Gene3D" id="3.90.800.10">
    <property type="entry name" value="Glutamyl-tRNA Synthetase, Domain 3"/>
    <property type="match status" value="1"/>
</dbReference>
<comment type="caution">
    <text evidence="7">Lacks conserved residue(s) required for the propagation of feature annotation.</text>
</comment>
<organism evidence="10 11">
    <name type="scientific">Candidatus Portnoybacteria bacterium CG23_combo_of_CG06-09_8_20_14_all_37_13</name>
    <dbReference type="NCBI Taxonomy" id="1974819"/>
    <lineage>
        <taxon>Bacteria</taxon>
        <taxon>Candidatus Portnoyibacteriota</taxon>
    </lineage>
</organism>
<dbReference type="InterPro" id="IPR008925">
    <property type="entry name" value="aa_tRNA-synth_I_cd-bd_sf"/>
</dbReference>
<dbReference type="GO" id="GO:0008270">
    <property type="term" value="F:zinc ion binding"/>
    <property type="evidence" value="ECO:0007669"/>
    <property type="project" value="InterPro"/>
</dbReference>
<protein>
    <recommendedName>
        <fullName evidence="7">Glutamate--tRNA ligase</fullName>
        <ecNumber evidence="7">6.1.1.17</ecNumber>
    </recommendedName>
    <alternativeName>
        <fullName evidence="7">Glutamyl-tRNA synthetase</fullName>
        <shortName evidence="7">GluRS</shortName>
    </alternativeName>
</protein>
<comment type="catalytic activity">
    <reaction evidence="7">
        <text>tRNA(Glu) + L-glutamate + ATP = L-glutamyl-tRNA(Glu) + AMP + diphosphate</text>
        <dbReference type="Rhea" id="RHEA:23540"/>
        <dbReference type="Rhea" id="RHEA-COMP:9663"/>
        <dbReference type="Rhea" id="RHEA-COMP:9680"/>
        <dbReference type="ChEBI" id="CHEBI:29985"/>
        <dbReference type="ChEBI" id="CHEBI:30616"/>
        <dbReference type="ChEBI" id="CHEBI:33019"/>
        <dbReference type="ChEBI" id="CHEBI:78442"/>
        <dbReference type="ChEBI" id="CHEBI:78520"/>
        <dbReference type="ChEBI" id="CHEBI:456215"/>
        <dbReference type="EC" id="6.1.1.17"/>
    </reaction>
</comment>
<dbReference type="EC" id="6.1.1.17" evidence="7"/>
<feature type="domain" description="Glutamyl/glutaminyl-tRNA synthetase class Ib catalytic" evidence="8">
    <location>
        <begin position="17"/>
        <end position="111"/>
    </location>
</feature>
<dbReference type="AlphaFoldDB" id="A0A2G9YDU2"/>
<evidence type="ECO:0000259" key="8">
    <source>
        <dbReference type="Pfam" id="PF00749"/>
    </source>
</evidence>
<evidence type="ECO:0000256" key="2">
    <source>
        <dbReference type="ARBA" id="ARBA00022598"/>
    </source>
</evidence>
<evidence type="ECO:0000256" key="7">
    <source>
        <dbReference type="HAMAP-Rule" id="MF_00022"/>
    </source>
</evidence>
<evidence type="ECO:0000256" key="6">
    <source>
        <dbReference type="ARBA" id="ARBA00023146"/>
    </source>
</evidence>
<accession>A0A2G9YDU2</accession>
<dbReference type="Proteomes" id="UP000231480">
    <property type="component" value="Unassembled WGS sequence"/>
</dbReference>
<keyword evidence="6 7" id="KW-0030">Aminoacyl-tRNA synthetase</keyword>
<proteinExistence type="inferred from homology"/>
<comment type="subunit">
    <text evidence="7">Monomer.</text>
</comment>
<dbReference type="GO" id="GO:0006424">
    <property type="term" value="P:glutamyl-tRNA aminoacylation"/>
    <property type="evidence" value="ECO:0007669"/>
    <property type="project" value="UniProtKB-UniRule"/>
</dbReference>
<dbReference type="InterPro" id="IPR045462">
    <property type="entry name" value="aa-tRNA-synth_I_cd-bd"/>
</dbReference>
<sequence>MLIKPKTNTDLQKLEKTKTRYAPAPTGPLHLGGARTALFNYLFARQNRGVFVLRIEDTDKTRSKAKYEKDIKNSLKWLGLEWDEEYKQSERTKIYKKYLEQLLEQGSGYEKNNVIFFKNFKFQIPNSKLKFRDLIRGEIEFDLNLIEDFVIAKSTTEPLYNFACVIDDCEIGISHVIRGEDHISNTPKQILIYQALNLQIPQFAHLPLILGPDRSKLSKRHGATAISDYQKDYLAQAMINYMAFLGWNPGTEKEIFSKEEIIKAFSLKRVQRAGAVFDINRLNWVNAKYIRQSSLLELSKLVGLPEKVIILEQERVKRLSEFKRFTEFIYKLPVYAPALLLFKDMTKKQAGDCLGKAIRGERLEHGELWPPRVALSGQKGSPSFYEIAEVLGEKETLKRLKIAQKKLLSIK</sequence>
<dbReference type="InterPro" id="IPR049940">
    <property type="entry name" value="GluQ/Sye"/>
</dbReference>
<dbReference type="CDD" id="cd00808">
    <property type="entry name" value="GluRS_core"/>
    <property type="match status" value="1"/>
</dbReference>
<keyword evidence="2 7" id="KW-0436">Ligase</keyword>
<evidence type="ECO:0000256" key="1">
    <source>
        <dbReference type="ARBA" id="ARBA00007894"/>
    </source>
</evidence>
<dbReference type="PROSITE" id="PS00178">
    <property type="entry name" value="AA_TRNA_LIGASE_I"/>
    <property type="match status" value="1"/>
</dbReference>
<feature type="domain" description="Aminoacyl-tRNA synthetase class I anticodon-binding" evidence="9">
    <location>
        <begin position="368"/>
        <end position="403"/>
    </location>
</feature>
<evidence type="ECO:0000313" key="11">
    <source>
        <dbReference type="Proteomes" id="UP000231480"/>
    </source>
</evidence>
<evidence type="ECO:0000256" key="5">
    <source>
        <dbReference type="ARBA" id="ARBA00022917"/>
    </source>
</evidence>
<dbReference type="InterPro" id="IPR000924">
    <property type="entry name" value="Glu/Gln-tRNA-synth"/>
</dbReference>
<dbReference type="PANTHER" id="PTHR43311">
    <property type="entry name" value="GLUTAMATE--TRNA LIGASE"/>
    <property type="match status" value="1"/>
</dbReference>
<dbReference type="GO" id="GO:0005829">
    <property type="term" value="C:cytosol"/>
    <property type="evidence" value="ECO:0007669"/>
    <property type="project" value="TreeGrafter"/>
</dbReference>
<keyword evidence="5 7" id="KW-0648">Protein biosynthesis</keyword>
<dbReference type="SUPFAM" id="SSF48163">
    <property type="entry name" value="An anticodon-binding domain of class I aminoacyl-tRNA synthetases"/>
    <property type="match status" value="1"/>
</dbReference>
<dbReference type="InterPro" id="IPR014729">
    <property type="entry name" value="Rossmann-like_a/b/a_fold"/>
</dbReference>
<keyword evidence="4 7" id="KW-0067">ATP-binding</keyword>
<dbReference type="Pfam" id="PF00749">
    <property type="entry name" value="tRNA-synt_1c"/>
    <property type="match status" value="2"/>
</dbReference>
<evidence type="ECO:0000259" key="9">
    <source>
        <dbReference type="Pfam" id="PF19269"/>
    </source>
</evidence>
<dbReference type="InterPro" id="IPR020061">
    <property type="entry name" value="Glu_tRNA_lig_a-bdl"/>
</dbReference>
<comment type="subcellular location">
    <subcellularLocation>
        <location evidence="7">Cytoplasm</location>
    </subcellularLocation>
</comment>
<dbReference type="InterPro" id="IPR001412">
    <property type="entry name" value="aa-tRNA-synth_I_CS"/>
</dbReference>
<dbReference type="GO" id="GO:0004818">
    <property type="term" value="F:glutamate-tRNA ligase activity"/>
    <property type="evidence" value="ECO:0007669"/>
    <property type="project" value="UniProtKB-UniRule"/>
</dbReference>
<feature type="short sequence motif" description="'KMSKS' region" evidence="7">
    <location>
        <begin position="216"/>
        <end position="220"/>
    </location>
</feature>
<dbReference type="InterPro" id="IPR020058">
    <property type="entry name" value="Glu/Gln-tRNA-synth_Ib_cat-dom"/>
</dbReference>
<evidence type="ECO:0000313" key="10">
    <source>
        <dbReference type="EMBL" id="PIP17342.1"/>
    </source>
</evidence>
<keyword evidence="7" id="KW-0963">Cytoplasm</keyword>
<name>A0A2G9YDU2_9BACT</name>
<dbReference type="PANTHER" id="PTHR43311:SF2">
    <property type="entry name" value="GLUTAMATE--TRNA LIGASE, MITOCHONDRIAL-RELATED"/>
    <property type="match status" value="1"/>
</dbReference>
<gene>
    <name evidence="7" type="primary">gltX</name>
    <name evidence="10" type="ORF">COX44_00440</name>
</gene>
<dbReference type="SUPFAM" id="SSF52374">
    <property type="entry name" value="Nucleotidylyl transferase"/>
    <property type="match status" value="1"/>
</dbReference>
<reference evidence="10 11" key="1">
    <citation type="submission" date="2017-09" db="EMBL/GenBank/DDBJ databases">
        <title>Depth-based differentiation of microbial function through sediment-hosted aquifers and enrichment of novel symbionts in the deep terrestrial subsurface.</title>
        <authorList>
            <person name="Probst A.J."/>
            <person name="Ladd B."/>
            <person name="Jarett J.K."/>
            <person name="Geller-Mcgrath D.E."/>
            <person name="Sieber C.M."/>
            <person name="Emerson J.B."/>
            <person name="Anantharaman K."/>
            <person name="Thomas B.C."/>
            <person name="Malmstrom R."/>
            <person name="Stieglmeier M."/>
            <person name="Klingl A."/>
            <person name="Woyke T."/>
            <person name="Ryan C.M."/>
            <person name="Banfield J.F."/>
        </authorList>
    </citation>
    <scope>NUCLEOTIDE SEQUENCE [LARGE SCALE GENOMIC DNA]</scope>
    <source>
        <strain evidence="10">CG23_combo_of_CG06-09_8_20_14_all_37_13</strain>
    </source>
</reference>
<dbReference type="GO" id="GO:0005524">
    <property type="term" value="F:ATP binding"/>
    <property type="evidence" value="ECO:0007669"/>
    <property type="project" value="UniProtKB-UniRule"/>
</dbReference>
<dbReference type="InterPro" id="IPR020751">
    <property type="entry name" value="aa-tRNA-synth_I_codon-bd_sub2"/>
</dbReference>
<comment type="similarity">
    <text evidence="1 7">Belongs to the class-I aminoacyl-tRNA synthetase family. Glutamate--tRNA ligase type 1 subfamily.</text>
</comment>
<comment type="caution">
    <text evidence="10">The sequence shown here is derived from an EMBL/GenBank/DDBJ whole genome shotgun (WGS) entry which is preliminary data.</text>
</comment>
<dbReference type="PRINTS" id="PR00987">
    <property type="entry name" value="TRNASYNTHGLU"/>
</dbReference>
<dbReference type="InterPro" id="IPR004527">
    <property type="entry name" value="Glu-tRNA-ligase_bac/mito"/>
</dbReference>
<dbReference type="Gene3D" id="1.10.1160.10">
    <property type="entry name" value="Glutamyl-trna Synthetase, Domain 2"/>
    <property type="match status" value="1"/>
</dbReference>
<evidence type="ECO:0000256" key="4">
    <source>
        <dbReference type="ARBA" id="ARBA00022840"/>
    </source>
</evidence>
<dbReference type="GO" id="GO:0000049">
    <property type="term" value="F:tRNA binding"/>
    <property type="evidence" value="ECO:0007669"/>
    <property type="project" value="InterPro"/>
</dbReference>
<dbReference type="InterPro" id="IPR033910">
    <property type="entry name" value="GluRS_core"/>
</dbReference>
<dbReference type="Gene3D" id="3.40.50.620">
    <property type="entry name" value="HUPs"/>
    <property type="match status" value="2"/>
</dbReference>
<feature type="binding site" evidence="7">
    <location>
        <position position="219"/>
    </location>
    <ligand>
        <name>ATP</name>
        <dbReference type="ChEBI" id="CHEBI:30616"/>
    </ligand>
</feature>
<dbReference type="Pfam" id="PF19269">
    <property type="entry name" value="Anticodon_2"/>
    <property type="match status" value="1"/>
</dbReference>
<feature type="domain" description="Glutamyl/glutaminyl-tRNA synthetase class Ib catalytic" evidence="8">
    <location>
        <begin position="122"/>
        <end position="284"/>
    </location>
</feature>
<dbReference type="Gene3D" id="1.10.10.350">
    <property type="match status" value="1"/>
</dbReference>
<dbReference type="EMBL" id="PCRH01000010">
    <property type="protein sequence ID" value="PIP17342.1"/>
    <property type="molecule type" value="Genomic_DNA"/>
</dbReference>
<keyword evidence="3 7" id="KW-0547">Nucleotide-binding</keyword>
<comment type="function">
    <text evidence="7">Catalyzes the attachment of glutamate to tRNA(Glu) in a two-step reaction: glutamate is first activated by ATP to form Glu-AMP and then transferred to the acceptor end of tRNA(Glu).</text>
</comment>
<evidence type="ECO:0000256" key="3">
    <source>
        <dbReference type="ARBA" id="ARBA00022741"/>
    </source>
</evidence>